<gene>
    <name evidence="7" type="ORF">GFC01_07145</name>
</gene>
<evidence type="ECO:0000256" key="5">
    <source>
        <dbReference type="ARBA" id="ARBA00022842"/>
    </source>
</evidence>
<dbReference type="InterPro" id="IPR008949">
    <property type="entry name" value="Isoprenoid_synthase_dom_sf"/>
</dbReference>
<reference evidence="7 8" key="1">
    <citation type="submission" date="2019-10" db="EMBL/GenBank/DDBJ databases">
        <title>Comparative genomics of sulfur disproportionating microorganisms.</title>
        <authorList>
            <person name="Ward L.M."/>
            <person name="Bertran E."/>
            <person name="Johnston D."/>
        </authorList>
    </citation>
    <scope>NUCLEOTIDE SEQUENCE [LARGE SCALE GENOMIC DNA]</scope>
    <source>
        <strain evidence="7 8">DSM 14055</strain>
    </source>
</reference>
<evidence type="ECO:0000313" key="7">
    <source>
        <dbReference type="EMBL" id="MQL52046.1"/>
    </source>
</evidence>
<dbReference type="Pfam" id="PF00348">
    <property type="entry name" value="polyprenyl_synt"/>
    <property type="match status" value="1"/>
</dbReference>
<evidence type="ECO:0008006" key="9">
    <source>
        <dbReference type="Google" id="ProtNLM"/>
    </source>
</evidence>
<dbReference type="GO" id="GO:0046872">
    <property type="term" value="F:metal ion binding"/>
    <property type="evidence" value="ECO:0007669"/>
    <property type="project" value="UniProtKB-KW"/>
</dbReference>
<dbReference type="GO" id="GO:0004659">
    <property type="term" value="F:prenyltransferase activity"/>
    <property type="evidence" value="ECO:0007669"/>
    <property type="project" value="InterPro"/>
</dbReference>
<name>A0A6N7IPS8_9FIRM</name>
<evidence type="ECO:0000256" key="2">
    <source>
        <dbReference type="ARBA" id="ARBA00006706"/>
    </source>
</evidence>
<sequence length="254" mass="28208">MLNRVLSCIQLELQQTHNILFKSFQIKAGHLSSFARVVPDHFHELIRPAMVLLSARLFGPLNTPVIALAAVIQFIYLASRVHQNVSEADGPATGDPRDGYQFPVLVGDYLYGRFFTSLCDYGLVCYLESLSRVICEMNEGGILRLQNRHQNNPDLVHKIVYKETAALMGTGCGLAARLAGAPEQEQQKLTRYGVNLGMALGLQEYPDLRRDINAHLDKASATLTQLPPGEAREALKLLTQHLRHPEAALELQVV</sequence>
<dbReference type="Proteomes" id="UP000441717">
    <property type="component" value="Unassembled WGS sequence"/>
</dbReference>
<dbReference type="PANTHER" id="PTHR12001">
    <property type="entry name" value="GERANYLGERANYL PYROPHOSPHATE SYNTHASE"/>
    <property type="match status" value="1"/>
</dbReference>
<evidence type="ECO:0000256" key="3">
    <source>
        <dbReference type="ARBA" id="ARBA00022679"/>
    </source>
</evidence>
<accession>A0A6N7IPS8</accession>
<evidence type="ECO:0000256" key="1">
    <source>
        <dbReference type="ARBA" id="ARBA00001946"/>
    </source>
</evidence>
<dbReference type="PANTHER" id="PTHR12001:SF69">
    <property type="entry name" value="ALL TRANS-POLYPRENYL-DIPHOSPHATE SYNTHASE PDSS1"/>
    <property type="match status" value="1"/>
</dbReference>
<keyword evidence="3 6" id="KW-0808">Transferase</keyword>
<comment type="caution">
    <text evidence="7">The sequence shown here is derived from an EMBL/GenBank/DDBJ whole genome shotgun (WGS) entry which is preliminary data.</text>
</comment>
<dbReference type="Gene3D" id="1.10.600.10">
    <property type="entry name" value="Farnesyl Diphosphate Synthase"/>
    <property type="match status" value="1"/>
</dbReference>
<dbReference type="GO" id="GO:0008299">
    <property type="term" value="P:isoprenoid biosynthetic process"/>
    <property type="evidence" value="ECO:0007669"/>
    <property type="project" value="InterPro"/>
</dbReference>
<evidence type="ECO:0000313" key="8">
    <source>
        <dbReference type="Proteomes" id="UP000441717"/>
    </source>
</evidence>
<evidence type="ECO:0000256" key="4">
    <source>
        <dbReference type="ARBA" id="ARBA00022723"/>
    </source>
</evidence>
<keyword evidence="4" id="KW-0479">Metal-binding</keyword>
<dbReference type="OrthoDB" id="1795180at2"/>
<keyword evidence="8" id="KW-1185">Reference proteome</keyword>
<comment type="cofactor">
    <cofactor evidence="1">
        <name>Mg(2+)</name>
        <dbReference type="ChEBI" id="CHEBI:18420"/>
    </cofactor>
</comment>
<dbReference type="RefSeq" id="WP_152945972.1">
    <property type="nucleotide sequence ID" value="NZ_WHYR01000015.1"/>
</dbReference>
<dbReference type="InterPro" id="IPR000092">
    <property type="entry name" value="Polyprenyl_synt"/>
</dbReference>
<proteinExistence type="inferred from homology"/>
<comment type="similarity">
    <text evidence="2 6">Belongs to the FPP/GGPP synthase family.</text>
</comment>
<protein>
    <recommendedName>
        <fullName evidence="9">Polyprenyl synthetase family protein</fullName>
    </recommendedName>
</protein>
<dbReference type="AlphaFoldDB" id="A0A6N7IPS8"/>
<keyword evidence="5" id="KW-0460">Magnesium</keyword>
<evidence type="ECO:0000256" key="6">
    <source>
        <dbReference type="RuleBase" id="RU004466"/>
    </source>
</evidence>
<organism evidence="7 8">
    <name type="scientific">Desulfofundulus thermobenzoicus</name>
    <dbReference type="NCBI Taxonomy" id="29376"/>
    <lineage>
        <taxon>Bacteria</taxon>
        <taxon>Bacillati</taxon>
        <taxon>Bacillota</taxon>
        <taxon>Clostridia</taxon>
        <taxon>Eubacteriales</taxon>
        <taxon>Peptococcaceae</taxon>
        <taxon>Desulfofundulus</taxon>
    </lineage>
</organism>
<dbReference type="SUPFAM" id="SSF48576">
    <property type="entry name" value="Terpenoid synthases"/>
    <property type="match status" value="1"/>
</dbReference>
<dbReference type="EMBL" id="WHYR01000015">
    <property type="protein sequence ID" value="MQL52046.1"/>
    <property type="molecule type" value="Genomic_DNA"/>
</dbReference>
<dbReference type="CDD" id="cd00867">
    <property type="entry name" value="Trans_IPPS"/>
    <property type="match status" value="1"/>
</dbReference>